<sequence length="80" mass="8639">MVESAQPRVLQGIGKFPPTDGTAMRGTPALSVCMATRCDQVGDQRAQAMRPDVRGRWSDAGHGILSRSLALLHGTHVWRA</sequence>
<dbReference type="AlphaFoldDB" id="A0AAQ0YNN7"/>
<feature type="region of interest" description="Disordered" evidence="1">
    <location>
        <begin position="1"/>
        <end position="24"/>
    </location>
</feature>
<comment type="caution">
    <text evidence="2">The sequence shown here is derived from an EMBL/GenBank/DDBJ whole genome shotgun (WGS) entry which is preliminary data.</text>
</comment>
<proteinExistence type="predicted"/>
<organism evidence="2 3">
    <name type="scientific">Xanthomonas perforans</name>
    <dbReference type="NCBI Taxonomy" id="442694"/>
    <lineage>
        <taxon>Bacteria</taxon>
        <taxon>Pseudomonadati</taxon>
        <taxon>Pseudomonadota</taxon>
        <taxon>Gammaproteobacteria</taxon>
        <taxon>Lysobacterales</taxon>
        <taxon>Lysobacteraceae</taxon>
        <taxon>Xanthomonas</taxon>
    </lineage>
</organism>
<dbReference type="EMBL" id="PUUL01000056">
    <property type="protein sequence ID" value="RXD53859.1"/>
    <property type="molecule type" value="Genomic_DNA"/>
</dbReference>
<evidence type="ECO:0000313" key="3">
    <source>
        <dbReference type="Proteomes" id="UP000289372"/>
    </source>
</evidence>
<evidence type="ECO:0000256" key="1">
    <source>
        <dbReference type="SAM" id="MobiDB-lite"/>
    </source>
</evidence>
<protein>
    <submittedName>
        <fullName evidence="2">Uncharacterized protein</fullName>
    </submittedName>
</protein>
<evidence type="ECO:0000313" key="2">
    <source>
        <dbReference type="EMBL" id="RXD53859.1"/>
    </source>
</evidence>
<accession>A0AAQ0YNN7</accession>
<reference evidence="2 3" key="1">
    <citation type="submission" date="2018-02" db="EMBL/GenBank/DDBJ databases">
        <title>Characterization of Xanthomonas diversity in transplant houses and field plants.</title>
        <authorList>
            <person name="Abrahamian P."/>
            <person name="Timilsina S."/>
            <person name="Minsavage G.V."/>
            <person name="Goss E.M."/>
            <person name="Jones J.B."/>
            <person name="Vallad G.E."/>
        </authorList>
    </citation>
    <scope>NUCLEOTIDE SEQUENCE [LARGE SCALE GENOMIC DNA]</scope>
    <source>
        <strain evidence="2 3">GEV2132</strain>
    </source>
</reference>
<name>A0AAQ0YNN7_XANPE</name>
<dbReference type="Proteomes" id="UP000289372">
    <property type="component" value="Unassembled WGS sequence"/>
</dbReference>
<gene>
    <name evidence="2" type="ORF">DB769_10480</name>
</gene>